<feature type="chain" id="PRO_5046079164" evidence="1">
    <location>
        <begin position="26"/>
        <end position="466"/>
    </location>
</feature>
<dbReference type="PANTHER" id="PTHR10900:SF77">
    <property type="entry name" value="FI19380P1"/>
    <property type="match status" value="1"/>
</dbReference>
<dbReference type="SUPFAM" id="SSF82153">
    <property type="entry name" value="FAS1 domain"/>
    <property type="match status" value="3"/>
</dbReference>
<evidence type="ECO:0000313" key="3">
    <source>
        <dbReference type="EMBL" id="MDT7827551.1"/>
    </source>
</evidence>
<dbReference type="Gene3D" id="2.30.180.10">
    <property type="entry name" value="FAS1 domain"/>
    <property type="match status" value="3"/>
</dbReference>
<feature type="domain" description="FAS1" evidence="2">
    <location>
        <begin position="183"/>
        <end position="316"/>
    </location>
</feature>
<dbReference type="EMBL" id="JAVTTP010000001">
    <property type="protein sequence ID" value="MDT7827551.1"/>
    <property type="molecule type" value="Genomic_DNA"/>
</dbReference>
<proteinExistence type="predicted"/>
<feature type="signal peptide" evidence="1">
    <location>
        <begin position="1"/>
        <end position="25"/>
    </location>
</feature>
<feature type="domain" description="FAS1" evidence="2">
    <location>
        <begin position="43"/>
        <end position="181"/>
    </location>
</feature>
<reference evidence="3 4" key="1">
    <citation type="submission" date="2023-09" db="EMBL/GenBank/DDBJ databases">
        <title>Novel taxa isolated from Blanes Bay.</title>
        <authorList>
            <person name="Rey-Velasco X."/>
            <person name="Lucena T."/>
        </authorList>
    </citation>
    <scope>NUCLEOTIDE SEQUENCE [LARGE SCALE GENOMIC DNA]</scope>
    <source>
        <strain evidence="3 4">S334</strain>
    </source>
</reference>
<feature type="domain" description="FAS1" evidence="2">
    <location>
        <begin position="319"/>
        <end position="458"/>
    </location>
</feature>
<name>A0ABU3L2N0_9FLAO</name>
<dbReference type="Pfam" id="PF02469">
    <property type="entry name" value="Fasciclin"/>
    <property type="match status" value="3"/>
</dbReference>
<dbReference type="PROSITE" id="PS51257">
    <property type="entry name" value="PROKAR_LIPOPROTEIN"/>
    <property type="match status" value="1"/>
</dbReference>
<dbReference type="InterPro" id="IPR036378">
    <property type="entry name" value="FAS1_dom_sf"/>
</dbReference>
<gene>
    <name evidence="3" type="ORF">RQM65_02590</name>
</gene>
<dbReference type="InterPro" id="IPR000782">
    <property type="entry name" value="FAS1_domain"/>
</dbReference>
<dbReference type="InterPro" id="IPR050904">
    <property type="entry name" value="Adhesion/Biosynth-related"/>
</dbReference>
<accession>A0ABU3L2N0</accession>
<evidence type="ECO:0000313" key="4">
    <source>
        <dbReference type="Proteomes" id="UP001250656"/>
    </source>
</evidence>
<keyword evidence="1" id="KW-0732">Signal</keyword>
<comment type="caution">
    <text evidence="3">The sequence shown here is derived from an EMBL/GenBank/DDBJ whole genome shotgun (WGS) entry which is preliminary data.</text>
</comment>
<keyword evidence="4" id="KW-1185">Reference proteome</keyword>
<dbReference type="PROSITE" id="PS50213">
    <property type="entry name" value="FAS1"/>
    <property type="match status" value="3"/>
</dbReference>
<organism evidence="3 4">
    <name type="scientific">Pricia mediterranea</name>
    <dbReference type="NCBI Taxonomy" id="3076079"/>
    <lineage>
        <taxon>Bacteria</taxon>
        <taxon>Pseudomonadati</taxon>
        <taxon>Bacteroidota</taxon>
        <taxon>Flavobacteriia</taxon>
        <taxon>Flavobacteriales</taxon>
        <taxon>Flavobacteriaceae</taxon>
        <taxon>Pricia</taxon>
    </lineage>
</organism>
<sequence length="466" mass="47538">MKSVNLKTLSALFLTLFLFVSCSNDDNGAPQVKPVDPTPPVESNTIVDVASDTDDLSTLVAAVTKAGLVETLQGDGAFTVFAPTNDAFQAFLDANDDFSSLDDIPAEALKQVLLNHVVGGENKSSSLATGYIASSSTAGVDGRALSLYVNTADGVMVNTATVATADVEASNGVVHIVDQVIGLPNIVDHATYNPGLTELVGALTADGNTTFTDLLSASDQMFTVFAPVNDGFMAFENSDGHEINNVLSNHVISGAALAAADLSNSYGNTLAANDDGDNLSIYFNTDDGVTLNGESTVAIADIVATNGIVHAVDTVIDLPTVVDFAVADSGNFSALVGALTAEGQPDFVSILSTPWGTDPAPFTVFAPVNGAFEALDAVPEGAALTAVLQHHVIAGANVVSGDLTDGLTAATLEGDELTFNASGETFTITDGAGNAGTNIAVANVQAINGVVHAVDTVLIPNTTEED</sequence>
<protein>
    <submittedName>
        <fullName evidence="3">Fasciclin domain-containing protein</fullName>
    </submittedName>
</protein>
<dbReference type="SMART" id="SM00554">
    <property type="entry name" value="FAS1"/>
    <property type="match status" value="3"/>
</dbReference>
<dbReference type="Proteomes" id="UP001250656">
    <property type="component" value="Unassembled WGS sequence"/>
</dbReference>
<dbReference type="RefSeq" id="WP_314012519.1">
    <property type="nucleotide sequence ID" value="NZ_JAVTTP010000001.1"/>
</dbReference>
<dbReference type="PANTHER" id="PTHR10900">
    <property type="entry name" value="PERIOSTIN-RELATED"/>
    <property type="match status" value="1"/>
</dbReference>
<evidence type="ECO:0000256" key="1">
    <source>
        <dbReference type="SAM" id="SignalP"/>
    </source>
</evidence>
<evidence type="ECO:0000259" key="2">
    <source>
        <dbReference type="PROSITE" id="PS50213"/>
    </source>
</evidence>